<feature type="transmembrane region" description="Helical" evidence="2">
    <location>
        <begin position="85"/>
        <end position="105"/>
    </location>
</feature>
<evidence type="ECO:0000313" key="4">
    <source>
        <dbReference type="Proteomes" id="UP000186919"/>
    </source>
</evidence>
<comment type="caution">
    <text evidence="3">The sequence shown here is derived from an EMBL/GenBank/DDBJ whole genome shotgun (WGS) entry which is preliminary data.</text>
</comment>
<dbReference type="Proteomes" id="UP000186919">
    <property type="component" value="Unassembled WGS sequence"/>
</dbReference>
<evidence type="ECO:0000313" key="3">
    <source>
        <dbReference type="EMBL" id="OAT68675.1"/>
    </source>
</evidence>
<dbReference type="AlphaFoldDB" id="A0A179VCH5"/>
<gene>
    <name evidence="3" type="ORF">AWB85_24215</name>
</gene>
<feature type="compositionally biased region" description="Polar residues" evidence="1">
    <location>
        <begin position="201"/>
        <end position="212"/>
    </location>
</feature>
<accession>A0A179VCH5</accession>
<feature type="transmembrane region" description="Helical" evidence="2">
    <location>
        <begin position="125"/>
        <end position="149"/>
    </location>
</feature>
<dbReference type="EMBL" id="LQYE01000013">
    <property type="protein sequence ID" value="OAT68675.1"/>
    <property type="molecule type" value="Genomic_DNA"/>
</dbReference>
<feature type="transmembrane region" description="Helical" evidence="2">
    <location>
        <begin position="47"/>
        <end position="65"/>
    </location>
</feature>
<name>A0A179VCH5_9MYCO</name>
<keyword evidence="2" id="KW-0812">Transmembrane</keyword>
<keyword evidence="2" id="KW-0472">Membrane</keyword>
<sequence>MNQDAWPFIAQMIAYFAVAHGISLGLGKVLSSSPRSTVQLAAKRVEASAYFALAFSSLSIVNTWNVETAVLTDRGLLVMEWAPTVVKAAAVYFMAFLAAFALQMYIPHWANAMAHAIDNENSKWFLRLTSSMVVLQVVLSAGILGAAGIANYLSVGWWVGTATCSIFLIVSMFIRAFFSFREICVHTTSDEITRGAREPSENQGETSNQPTD</sequence>
<protein>
    <submittedName>
        <fullName evidence="3">Uncharacterized protein</fullName>
    </submittedName>
</protein>
<evidence type="ECO:0000256" key="1">
    <source>
        <dbReference type="SAM" id="MobiDB-lite"/>
    </source>
</evidence>
<feature type="transmembrane region" description="Helical" evidence="2">
    <location>
        <begin position="155"/>
        <end position="178"/>
    </location>
</feature>
<keyword evidence="2" id="KW-1133">Transmembrane helix</keyword>
<evidence type="ECO:0000256" key="2">
    <source>
        <dbReference type="SAM" id="Phobius"/>
    </source>
</evidence>
<reference evidence="3 4" key="1">
    <citation type="submission" date="2016-01" db="EMBL/GenBank/DDBJ databases">
        <title>Mycobacterium immunogenum strain CD11_6 genome sequencing and assembly.</title>
        <authorList>
            <person name="Kaur G."/>
            <person name="Nair G.R."/>
            <person name="Mayilraj S."/>
        </authorList>
    </citation>
    <scope>NUCLEOTIDE SEQUENCE [LARGE SCALE GENOMIC DNA]</scope>
    <source>
        <strain evidence="3 4">CD11-6</strain>
    </source>
</reference>
<dbReference type="RefSeq" id="WP_064630179.1">
    <property type="nucleotide sequence ID" value="NZ_LQYE01000013.1"/>
</dbReference>
<feature type="region of interest" description="Disordered" evidence="1">
    <location>
        <begin position="192"/>
        <end position="212"/>
    </location>
</feature>
<feature type="transmembrane region" description="Helical" evidence="2">
    <location>
        <begin position="6"/>
        <end position="26"/>
    </location>
</feature>
<proteinExistence type="predicted"/>
<organism evidence="3 4">
    <name type="scientific">Mycobacteroides immunogenum</name>
    <dbReference type="NCBI Taxonomy" id="83262"/>
    <lineage>
        <taxon>Bacteria</taxon>
        <taxon>Bacillati</taxon>
        <taxon>Actinomycetota</taxon>
        <taxon>Actinomycetes</taxon>
        <taxon>Mycobacteriales</taxon>
        <taxon>Mycobacteriaceae</taxon>
        <taxon>Mycobacteroides</taxon>
    </lineage>
</organism>